<evidence type="ECO:0000313" key="2">
    <source>
        <dbReference type="Proteomes" id="UP000177870"/>
    </source>
</evidence>
<accession>A0A1D8TXF9</accession>
<organism evidence="1 2">
    <name type="scientific">Moorena producens PAL-8-15-08-1</name>
    <dbReference type="NCBI Taxonomy" id="1458985"/>
    <lineage>
        <taxon>Bacteria</taxon>
        <taxon>Bacillati</taxon>
        <taxon>Cyanobacteriota</taxon>
        <taxon>Cyanophyceae</taxon>
        <taxon>Coleofasciculales</taxon>
        <taxon>Coleofasciculaceae</taxon>
        <taxon>Moorena</taxon>
    </lineage>
</organism>
<dbReference type="EMBL" id="CP017599">
    <property type="protein sequence ID" value="AOX02322.1"/>
    <property type="molecule type" value="Genomic_DNA"/>
</dbReference>
<reference evidence="2" key="1">
    <citation type="submission" date="2016-10" db="EMBL/GenBank/DDBJ databases">
        <title>Comparative genomics uncovers the prolific and rare metabolic potential of the cyanobacterial genus Moorea.</title>
        <authorList>
            <person name="Leao T."/>
            <person name="Castelao G."/>
            <person name="Korobeynikov A."/>
            <person name="Monroe E.A."/>
            <person name="Podell S."/>
            <person name="Glukhov E."/>
            <person name="Allen E."/>
            <person name="Gerwick W.H."/>
            <person name="Gerwick L."/>
        </authorList>
    </citation>
    <scope>NUCLEOTIDE SEQUENCE [LARGE SCALE GENOMIC DNA]</scope>
    <source>
        <strain evidence="2">PAL-8-15-08-1</strain>
    </source>
</reference>
<evidence type="ECO:0000313" key="1">
    <source>
        <dbReference type="EMBL" id="AOX02322.1"/>
    </source>
</evidence>
<gene>
    <name evidence="1" type="ORF">BJP34_25325</name>
</gene>
<sequence length="102" mass="12312">MSKKKKKKHPGGHKFYEPSDYRPVNCKNVPGERARKKCKKWNKFVAERAKLKKQGLFEEMKKLEEEYHGIDLTQETTVDTPDCLEEEELYYDGYLDEYRTWF</sequence>
<proteinExistence type="predicted"/>
<protein>
    <submittedName>
        <fullName evidence="1">Uncharacterized protein</fullName>
    </submittedName>
</protein>
<dbReference type="AlphaFoldDB" id="A0A1D8TXF9"/>
<name>A0A1D8TXF9_9CYAN</name>
<dbReference type="KEGG" id="mpro:BJP34_25325"/>
<dbReference type="Proteomes" id="UP000177870">
    <property type="component" value="Chromosome"/>
</dbReference>
<dbReference type="RefSeq" id="WP_070394736.1">
    <property type="nucleotide sequence ID" value="NZ_CP017599.1"/>
</dbReference>
<dbReference type="OrthoDB" id="9897484at2"/>